<evidence type="ECO:0000313" key="3">
    <source>
        <dbReference type="EMBL" id="MEA5668356.1"/>
    </source>
</evidence>
<comment type="caution">
    <text evidence="3">The sequence shown here is derived from an EMBL/GenBank/DDBJ whole genome shotgun (WGS) entry which is preliminary data.</text>
</comment>
<sequence length="518" mass="54404">MSHSFRTRLLALLAALLLPTLPAMAATPLACGTYQAVDGGARFIVESTHQAVRIYDGQPPTRYLIRQQDQTLHAADLSNGFSADYTLSADGKRIGGLLGDYVLESTARCNASPTAPANSCRADIDGCMDSAYSATPVQLKQWCQEDLPFACERLLSSYVEQARTGQPSNLPEPDLAEPAVCREGTPAFDEAACRAAAREVLGLALAKAMAGTLAGGPAPALPAVQLDEVLQLCRRHPDAGFCGKVADAHLDAGRYPGAREALQQACAAGGEERTCRRAQVLAAVDVADLAAVAATALPCGDYAASSGLMDALSFADQGLVSMSGNSVLRARLEGGAVRIRHDKGGDFVLQPLASGQLLGVDEWNRYALYQRTGGATHCSAPVAYAETPLQQDCPAGTDPQACCAAGKLQGCNTLGHRKALAGDWAGAAPYYQTLCRAGVRAGCENLRSVYEHTGDEDIPGKLLALCKQDGTGRHVACDLYETTDWAMLGMGARRMQAVEPAAADDAPAQAGNRTSHRK</sequence>
<evidence type="ECO:0000256" key="1">
    <source>
        <dbReference type="SAM" id="MobiDB-lite"/>
    </source>
</evidence>
<dbReference type="Proteomes" id="UP001301653">
    <property type="component" value="Unassembled WGS sequence"/>
</dbReference>
<name>A0ABU5V4W6_9GAMM</name>
<accession>A0ABU5V4W6</accession>
<feature type="signal peptide" evidence="2">
    <location>
        <begin position="1"/>
        <end position="25"/>
    </location>
</feature>
<keyword evidence="4" id="KW-1185">Reference proteome</keyword>
<feature type="chain" id="PRO_5046984257" description="Sel1 repeat family protein" evidence="2">
    <location>
        <begin position="26"/>
        <end position="518"/>
    </location>
</feature>
<dbReference type="RefSeq" id="WP_323439037.1">
    <property type="nucleotide sequence ID" value="NZ_JAYFUH010000246.1"/>
</dbReference>
<evidence type="ECO:0008006" key="5">
    <source>
        <dbReference type="Google" id="ProtNLM"/>
    </source>
</evidence>
<proteinExistence type="predicted"/>
<organism evidence="3 4">
    <name type="scientific">Stenotrophomonas capsici</name>
    <dbReference type="NCBI Taxonomy" id="3110230"/>
    <lineage>
        <taxon>Bacteria</taxon>
        <taxon>Pseudomonadati</taxon>
        <taxon>Pseudomonadota</taxon>
        <taxon>Gammaproteobacteria</taxon>
        <taxon>Lysobacterales</taxon>
        <taxon>Lysobacteraceae</taxon>
        <taxon>Stenotrophomonas</taxon>
    </lineage>
</organism>
<feature type="compositionally biased region" description="Low complexity" evidence="1">
    <location>
        <begin position="498"/>
        <end position="510"/>
    </location>
</feature>
<protein>
    <recommendedName>
        <fullName evidence="5">Sel1 repeat family protein</fullName>
    </recommendedName>
</protein>
<feature type="region of interest" description="Disordered" evidence="1">
    <location>
        <begin position="498"/>
        <end position="518"/>
    </location>
</feature>
<evidence type="ECO:0000256" key="2">
    <source>
        <dbReference type="SAM" id="SignalP"/>
    </source>
</evidence>
<gene>
    <name evidence="3" type="ORF">VA603_12475</name>
</gene>
<dbReference type="EMBL" id="JAYFUH010000246">
    <property type="protein sequence ID" value="MEA5668356.1"/>
    <property type="molecule type" value="Genomic_DNA"/>
</dbReference>
<reference evidence="3 4" key="1">
    <citation type="submission" date="2023-12" db="EMBL/GenBank/DDBJ databases">
        <title>Stenotrophomonas guangdongensis sp. nov., isolated from wilted pepper plants (Capsicum annuum).</title>
        <authorList>
            <person name="Qiu M."/>
            <person name="Li Y."/>
            <person name="Liu Q."/>
            <person name="Zhang X."/>
            <person name="Huang Y."/>
            <person name="Guo R."/>
            <person name="Hu M."/>
            <person name="Zhou J."/>
            <person name="Zhou X."/>
        </authorList>
    </citation>
    <scope>NUCLEOTIDE SEQUENCE [LARGE SCALE GENOMIC DNA]</scope>
    <source>
        <strain evidence="3 4">MH1</strain>
    </source>
</reference>
<keyword evidence="2" id="KW-0732">Signal</keyword>
<evidence type="ECO:0000313" key="4">
    <source>
        <dbReference type="Proteomes" id="UP001301653"/>
    </source>
</evidence>